<proteinExistence type="predicted"/>
<evidence type="ECO:0000259" key="8">
    <source>
        <dbReference type="PROSITE" id="PS50039"/>
    </source>
</evidence>
<name>A0A3P8H105_9TREM</name>
<keyword evidence="7" id="KW-0732">Signal</keyword>
<dbReference type="Gene3D" id="1.10.10.10">
    <property type="entry name" value="Winged helix-like DNA-binding domain superfamily/Winged helix DNA-binding domain"/>
    <property type="match status" value="1"/>
</dbReference>
<dbReference type="SUPFAM" id="SSF46785">
    <property type="entry name" value="Winged helix' DNA-binding domain"/>
    <property type="match status" value="1"/>
</dbReference>
<evidence type="ECO:0000313" key="9">
    <source>
        <dbReference type="EMBL" id="VDP40419.1"/>
    </source>
</evidence>
<dbReference type="PROSITE" id="PS00658">
    <property type="entry name" value="FORK_HEAD_2"/>
    <property type="match status" value="1"/>
</dbReference>
<gene>
    <name evidence="9" type="ORF">ECPE_LOCUS1515</name>
</gene>
<keyword evidence="10" id="KW-1185">Reference proteome</keyword>
<evidence type="ECO:0000256" key="5">
    <source>
        <dbReference type="ARBA" id="ARBA00023242"/>
    </source>
</evidence>
<evidence type="ECO:0000256" key="1">
    <source>
        <dbReference type="ARBA" id="ARBA00004123"/>
    </source>
</evidence>
<dbReference type="PANTHER" id="PTHR45881">
    <property type="entry name" value="CHECKPOINT SUPPRESSOR 1-LIKE, ISOFORM A-RELATED"/>
    <property type="match status" value="1"/>
</dbReference>
<dbReference type="PRINTS" id="PR00053">
    <property type="entry name" value="FORKHEAD"/>
</dbReference>
<organism evidence="9 10">
    <name type="scientific">Echinostoma caproni</name>
    <dbReference type="NCBI Taxonomy" id="27848"/>
    <lineage>
        <taxon>Eukaryota</taxon>
        <taxon>Metazoa</taxon>
        <taxon>Spiralia</taxon>
        <taxon>Lophotrochozoa</taxon>
        <taxon>Platyhelminthes</taxon>
        <taxon>Trematoda</taxon>
        <taxon>Digenea</taxon>
        <taxon>Plagiorchiida</taxon>
        <taxon>Echinostomata</taxon>
        <taxon>Echinostomatoidea</taxon>
        <taxon>Echinostomatidae</taxon>
        <taxon>Echinostoma</taxon>
    </lineage>
</organism>
<dbReference type="InterPro" id="IPR018122">
    <property type="entry name" value="TF_fork_head_CS_1"/>
</dbReference>
<keyword evidence="5 6" id="KW-0539">Nucleus</keyword>
<keyword evidence="3 6" id="KW-0238">DNA-binding</keyword>
<feature type="DNA-binding region" description="Fork-head" evidence="6">
    <location>
        <begin position="108"/>
        <end position="169"/>
    </location>
</feature>
<feature type="signal peptide" evidence="7">
    <location>
        <begin position="1"/>
        <end position="20"/>
    </location>
</feature>
<feature type="domain" description="Fork-head" evidence="8">
    <location>
        <begin position="108"/>
        <end position="169"/>
    </location>
</feature>
<dbReference type="InterPro" id="IPR036390">
    <property type="entry name" value="WH_DNA-bd_sf"/>
</dbReference>
<dbReference type="Pfam" id="PF00250">
    <property type="entry name" value="Forkhead"/>
    <property type="match status" value="1"/>
</dbReference>
<dbReference type="Proteomes" id="UP000272942">
    <property type="component" value="Unassembled WGS sequence"/>
</dbReference>
<protein>
    <recommendedName>
        <fullName evidence="8">Fork-head domain-containing protein</fullName>
    </recommendedName>
</protein>
<keyword evidence="4" id="KW-0804">Transcription</keyword>
<dbReference type="GO" id="GO:0005634">
    <property type="term" value="C:nucleus"/>
    <property type="evidence" value="ECO:0007669"/>
    <property type="project" value="UniProtKB-SubCell"/>
</dbReference>
<keyword evidence="2" id="KW-0805">Transcription regulation</keyword>
<accession>A0A3P8H105</accession>
<dbReference type="InterPro" id="IPR036388">
    <property type="entry name" value="WH-like_DNA-bd_sf"/>
</dbReference>
<evidence type="ECO:0000256" key="6">
    <source>
        <dbReference type="PROSITE-ProRule" id="PRU00089"/>
    </source>
</evidence>
<dbReference type="OrthoDB" id="691130at2759"/>
<dbReference type="SMART" id="SM00339">
    <property type="entry name" value="FH"/>
    <property type="match status" value="1"/>
</dbReference>
<dbReference type="InterPro" id="IPR030456">
    <property type="entry name" value="TF_fork_head_CS_2"/>
</dbReference>
<evidence type="ECO:0000256" key="7">
    <source>
        <dbReference type="SAM" id="SignalP"/>
    </source>
</evidence>
<evidence type="ECO:0000256" key="2">
    <source>
        <dbReference type="ARBA" id="ARBA00023015"/>
    </source>
</evidence>
<reference evidence="9 10" key="1">
    <citation type="submission" date="2018-11" db="EMBL/GenBank/DDBJ databases">
        <authorList>
            <consortium name="Pathogen Informatics"/>
        </authorList>
    </citation>
    <scope>NUCLEOTIDE SEQUENCE [LARGE SCALE GENOMIC DNA]</scope>
    <source>
        <strain evidence="9 10">Egypt</strain>
    </source>
</reference>
<feature type="chain" id="PRO_5018126354" description="Fork-head domain-containing protein" evidence="7">
    <location>
        <begin position="21"/>
        <end position="206"/>
    </location>
</feature>
<dbReference type="GO" id="GO:0003700">
    <property type="term" value="F:DNA-binding transcription factor activity"/>
    <property type="evidence" value="ECO:0007669"/>
    <property type="project" value="InterPro"/>
</dbReference>
<dbReference type="PROSITE" id="PS50039">
    <property type="entry name" value="FORK_HEAD_3"/>
    <property type="match status" value="1"/>
</dbReference>
<evidence type="ECO:0000313" key="10">
    <source>
        <dbReference type="Proteomes" id="UP000272942"/>
    </source>
</evidence>
<dbReference type="AlphaFoldDB" id="A0A3P8H105"/>
<dbReference type="GO" id="GO:0006357">
    <property type="term" value="P:regulation of transcription by RNA polymerase II"/>
    <property type="evidence" value="ECO:0007669"/>
    <property type="project" value="UniProtKB-ARBA"/>
</dbReference>
<dbReference type="PROSITE" id="PS00657">
    <property type="entry name" value="FORK_HEAD_1"/>
    <property type="match status" value="1"/>
</dbReference>
<evidence type="ECO:0000256" key="3">
    <source>
        <dbReference type="ARBA" id="ARBA00023125"/>
    </source>
</evidence>
<comment type="subcellular location">
    <subcellularLocation>
        <location evidence="1 6">Nucleus</location>
    </subcellularLocation>
</comment>
<dbReference type="EMBL" id="UZAN01010262">
    <property type="protein sequence ID" value="VDP40419.1"/>
    <property type="molecule type" value="Genomic_DNA"/>
</dbReference>
<sequence>MWQCAWLACAAHASTNTIFGGPILVLVDDLKLCAKPQQENDQVNTAANSMGSDNSGSTCVPLSSACTQIAPAGEATAVGGRILFASLPAVCSIPGINATVERGDRTTKPPYSYAQLIAQAIATQPDRQLTLSGIYDYISQNYPYYSPHDKGWQNSVRHNLSLNRHFFKVRWCCVCSFIITSCIISPIIKAISYTNIFDARAFSRYV</sequence>
<evidence type="ECO:0000256" key="4">
    <source>
        <dbReference type="ARBA" id="ARBA00023163"/>
    </source>
</evidence>
<dbReference type="InterPro" id="IPR001766">
    <property type="entry name" value="Fork_head_dom"/>
</dbReference>
<dbReference type="GO" id="GO:0043565">
    <property type="term" value="F:sequence-specific DNA binding"/>
    <property type="evidence" value="ECO:0007669"/>
    <property type="project" value="InterPro"/>
</dbReference>